<feature type="region of interest" description="Disordered" evidence="1">
    <location>
        <begin position="472"/>
        <end position="506"/>
    </location>
</feature>
<proteinExistence type="predicted"/>
<sequence length="801" mass="86355">MAVEIPTDLITQLQISLRQQANVPSYDPNDPTLPGLPSFLHSTADSPRLRCHHCKAHLLRGSDSLLCIFCGKRPTETPPPPIKFLSTSGYRWFLHSFNLDGSEIVGESLDGNERDKERRKGSALSDVLGLEIRWNDAEPEGFDSGFKKSNPLNLAGLDDDDFLAERTEDSAPVPSEETSVVKKGNDSAGSNAFESCENLSSFGDFQGSVSGWQADFQSADSRVDHGAISSVSFEPFASSSKDISSNMDTVLGQGTSLFDGKEKGNQTSLESNTTDWFQGDLKSNSVSGDQAQISGNAPGERTADVDDDSFDDWNDFKGSTIAEDVAQSSSDQTAGGLKSMHEKGSSADLSTHMDSVFGTGDFFQGTSVDNTTSSHTTNWFQDDLWSNSTPKMVHNAEQSDENVGDKDGGISANINNSSASINKIQDDQWPLSDSKSADGGTNDEDDDSFGAWNDFKSSSVLNSSISSSKEHAIHTTTEVNSGDPFSGWNPDFQSANSENNHVGSKSSDPFVGSSFDLSDHIDTVFASGKDLFDGKAKDSSNATDANSWFQDDLWSNSASKLTHPAENLDATVNIMDSGTVSSVHNPPSMDVDWLPDDQWLTGNQKASDIKSIDESDNSFGDWFDFKSSTTKQGSLSNSSKQAVRVDNQTIEDNNGLSAAWSDFASSTSANDPLSMSVKQTVHQEKPSVETSEVHLFSTDNNSGDSSFGSLSQHDFFSGAFSNQNGSTEANIFWPEAPLSDRMADSNVRGSNEGEAAKDVDFSNPTAGSKTDEIEKLMSQMHDLSFMLETNLSIPAKVNESD</sequence>
<dbReference type="InterPro" id="IPR056717">
    <property type="entry name" value="DUF7815"/>
</dbReference>
<feature type="region of interest" description="Disordered" evidence="1">
    <location>
        <begin position="167"/>
        <end position="187"/>
    </location>
</feature>
<gene>
    <name evidence="3" type="ORF">HRI_001295000</name>
</gene>
<feature type="domain" description="DUF7815" evidence="2">
    <location>
        <begin position="47"/>
        <end position="72"/>
    </location>
</feature>
<feature type="region of interest" description="Disordered" evidence="1">
    <location>
        <begin position="397"/>
        <end position="449"/>
    </location>
</feature>
<evidence type="ECO:0000313" key="3">
    <source>
        <dbReference type="EMBL" id="GMI76257.1"/>
    </source>
</evidence>
<dbReference type="PANTHER" id="PTHR36308:SF1">
    <property type="entry name" value="DENTIN SIALOPHOSPHOPROTEIN-RELATED"/>
    <property type="match status" value="1"/>
</dbReference>
<organism evidence="3 4">
    <name type="scientific">Hibiscus trionum</name>
    <name type="common">Flower of an hour</name>
    <dbReference type="NCBI Taxonomy" id="183268"/>
    <lineage>
        <taxon>Eukaryota</taxon>
        <taxon>Viridiplantae</taxon>
        <taxon>Streptophyta</taxon>
        <taxon>Embryophyta</taxon>
        <taxon>Tracheophyta</taxon>
        <taxon>Spermatophyta</taxon>
        <taxon>Magnoliopsida</taxon>
        <taxon>eudicotyledons</taxon>
        <taxon>Gunneridae</taxon>
        <taxon>Pentapetalae</taxon>
        <taxon>rosids</taxon>
        <taxon>malvids</taxon>
        <taxon>Malvales</taxon>
        <taxon>Malvaceae</taxon>
        <taxon>Malvoideae</taxon>
        <taxon>Hibiscus</taxon>
    </lineage>
</organism>
<dbReference type="OrthoDB" id="1904894at2759"/>
<feature type="compositionally biased region" description="Low complexity" evidence="1">
    <location>
        <begin position="410"/>
        <end position="423"/>
    </location>
</feature>
<dbReference type="Proteomes" id="UP001165190">
    <property type="component" value="Unassembled WGS sequence"/>
</dbReference>
<evidence type="ECO:0000313" key="4">
    <source>
        <dbReference type="Proteomes" id="UP001165190"/>
    </source>
</evidence>
<comment type="caution">
    <text evidence="3">The sequence shown here is derived from an EMBL/GenBank/DDBJ whole genome shotgun (WGS) entry which is preliminary data.</text>
</comment>
<dbReference type="AlphaFoldDB" id="A0A9W7HG18"/>
<dbReference type="EMBL" id="BSYR01000012">
    <property type="protein sequence ID" value="GMI76257.1"/>
    <property type="molecule type" value="Genomic_DNA"/>
</dbReference>
<feature type="region of interest" description="Disordered" evidence="1">
    <location>
        <begin position="745"/>
        <end position="768"/>
    </location>
</feature>
<feature type="compositionally biased region" description="Polar residues" evidence="1">
    <location>
        <begin position="265"/>
        <end position="295"/>
    </location>
</feature>
<name>A0A9W7HG18_HIBTR</name>
<feature type="region of interest" description="Disordered" evidence="1">
    <location>
        <begin position="254"/>
        <end position="351"/>
    </location>
</feature>
<reference evidence="3" key="1">
    <citation type="submission" date="2023-05" db="EMBL/GenBank/DDBJ databases">
        <title>Genome and transcriptome analyses reveal genes involved in the formation of fine ridges on petal epidermal cells in Hibiscus trionum.</title>
        <authorList>
            <person name="Koshimizu S."/>
            <person name="Masuda S."/>
            <person name="Ishii T."/>
            <person name="Shirasu K."/>
            <person name="Hoshino A."/>
            <person name="Arita M."/>
        </authorList>
    </citation>
    <scope>NUCLEOTIDE SEQUENCE</scope>
    <source>
        <strain evidence="3">Hamamatsu line</strain>
    </source>
</reference>
<evidence type="ECO:0000256" key="1">
    <source>
        <dbReference type="SAM" id="MobiDB-lite"/>
    </source>
</evidence>
<evidence type="ECO:0000259" key="2">
    <source>
        <dbReference type="Pfam" id="PF25122"/>
    </source>
</evidence>
<feature type="compositionally biased region" description="Polar residues" evidence="1">
    <location>
        <begin position="491"/>
        <end position="506"/>
    </location>
</feature>
<accession>A0A9W7HG18</accession>
<dbReference type="Pfam" id="PF25122">
    <property type="entry name" value="DUF7815"/>
    <property type="match status" value="1"/>
</dbReference>
<dbReference type="PANTHER" id="PTHR36308">
    <property type="entry name" value="DENTIN SIALOPHOSPHOPROTEIN-RELATED"/>
    <property type="match status" value="1"/>
</dbReference>
<keyword evidence="4" id="KW-1185">Reference proteome</keyword>
<protein>
    <recommendedName>
        <fullName evidence="2">DUF7815 domain-containing protein</fullName>
    </recommendedName>
</protein>